<evidence type="ECO:0000313" key="2">
    <source>
        <dbReference type="EMBL" id="KAL2718031.1"/>
    </source>
</evidence>
<protein>
    <submittedName>
        <fullName evidence="2">Uncharacterized protein</fullName>
    </submittedName>
</protein>
<organism evidence="2 3">
    <name type="scientific">Vespula squamosa</name>
    <name type="common">Southern yellow jacket</name>
    <name type="synonym">Wasp</name>
    <dbReference type="NCBI Taxonomy" id="30214"/>
    <lineage>
        <taxon>Eukaryota</taxon>
        <taxon>Metazoa</taxon>
        <taxon>Ecdysozoa</taxon>
        <taxon>Arthropoda</taxon>
        <taxon>Hexapoda</taxon>
        <taxon>Insecta</taxon>
        <taxon>Pterygota</taxon>
        <taxon>Neoptera</taxon>
        <taxon>Endopterygota</taxon>
        <taxon>Hymenoptera</taxon>
        <taxon>Apocrita</taxon>
        <taxon>Aculeata</taxon>
        <taxon>Vespoidea</taxon>
        <taxon>Vespidae</taxon>
        <taxon>Vespinae</taxon>
        <taxon>Vespula</taxon>
    </lineage>
</organism>
<comment type="caution">
    <text evidence="2">The sequence shown here is derived from an EMBL/GenBank/DDBJ whole genome shotgun (WGS) entry which is preliminary data.</text>
</comment>
<dbReference type="AlphaFoldDB" id="A0ABD2ABN7"/>
<name>A0ABD2ABN7_VESSQ</name>
<proteinExistence type="predicted"/>
<dbReference type="EMBL" id="JAUDFV010000152">
    <property type="protein sequence ID" value="KAL2718031.1"/>
    <property type="molecule type" value="Genomic_DNA"/>
</dbReference>
<sequence length="73" mass="8413">MTFYKKEALQEIAEIIIIVLIMTNHIEIFMHFNVDWLLIVAYGSGTIPHNSLTYILQIVCIPSQQKSIHSNLI</sequence>
<evidence type="ECO:0000313" key="3">
    <source>
        <dbReference type="Proteomes" id="UP001607302"/>
    </source>
</evidence>
<accession>A0ABD2ABN7</accession>
<dbReference type="Proteomes" id="UP001607302">
    <property type="component" value="Unassembled WGS sequence"/>
</dbReference>
<keyword evidence="1" id="KW-1133">Transmembrane helix</keyword>
<feature type="transmembrane region" description="Helical" evidence="1">
    <location>
        <begin position="12"/>
        <end position="30"/>
    </location>
</feature>
<keyword evidence="1" id="KW-0812">Transmembrane</keyword>
<keyword evidence="3" id="KW-1185">Reference proteome</keyword>
<gene>
    <name evidence="2" type="ORF">V1478_011907</name>
</gene>
<evidence type="ECO:0000256" key="1">
    <source>
        <dbReference type="SAM" id="Phobius"/>
    </source>
</evidence>
<keyword evidence="1" id="KW-0472">Membrane</keyword>
<reference evidence="2 3" key="1">
    <citation type="journal article" date="2024" name="Ann. Entomol. Soc. Am.">
        <title>Genomic analyses of the southern and eastern yellowjacket wasps (Hymenoptera: Vespidae) reveal evolutionary signatures of social life.</title>
        <authorList>
            <person name="Catto M.A."/>
            <person name="Caine P.B."/>
            <person name="Orr S.E."/>
            <person name="Hunt B.G."/>
            <person name="Goodisman M.A.D."/>
        </authorList>
    </citation>
    <scope>NUCLEOTIDE SEQUENCE [LARGE SCALE GENOMIC DNA]</scope>
    <source>
        <strain evidence="2">233</strain>
        <tissue evidence="2">Head and thorax</tissue>
    </source>
</reference>